<accession>A0A8R1YAF4</accession>
<feature type="region of interest" description="Disordered" evidence="1">
    <location>
        <begin position="1548"/>
        <end position="1578"/>
    </location>
</feature>
<dbReference type="Pfam" id="PF12234">
    <property type="entry name" value="Rav1p_C"/>
    <property type="match status" value="1"/>
</dbReference>
<dbReference type="PANTHER" id="PTHR13950:SF9">
    <property type="entry name" value="RABCONNECTIN-3A"/>
    <property type="match status" value="1"/>
</dbReference>
<dbReference type="SUPFAM" id="SSF50978">
    <property type="entry name" value="WD40 repeat-like"/>
    <property type="match status" value="2"/>
</dbReference>
<dbReference type="GO" id="GO:0043291">
    <property type="term" value="C:RAVE complex"/>
    <property type="evidence" value="ECO:0000318"/>
    <property type="project" value="GO_Central"/>
</dbReference>
<proteinExistence type="predicted"/>
<evidence type="ECO:0000313" key="2">
    <source>
        <dbReference type="EnsemblMetazoa" id="PPA07528.1"/>
    </source>
</evidence>
<dbReference type="Pfam" id="PF00400">
    <property type="entry name" value="WD40"/>
    <property type="match status" value="3"/>
</dbReference>
<dbReference type="PROSITE" id="PS50082">
    <property type="entry name" value="WD_REPEATS_2"/>
    <property type="match status" value="2"/>
</dbReference>
<dbReference type="OrthoDB" id="342131at2759"/>
<dbReference type="FunFam" id="2.130.10.10:FF:002657">
    <property type="entry name" value="Uncharacterized protein"/>
    <property type="match status" value="1"/>
</dbReference>
<dbReference type="PANTHER" id="PTHR13950">
    <property type="entry name" value="RABCONNECTIN-RELATED"/>
    <property type="match status" value="1"/>
</dbReference>
<organism evidence="2 3">
    <name type="scientific">Pristionchus pacificus</name>
    <name type="common">Parasitic nematode worm</name>
    <dbReference type="NCBI Taxonomy" id="54126"/>
    <lineage>
        <taxon>Eukaryota</taxon>
        <taxon>Metazoa</taxon>
        <taxon>Ecdysozoa</taxon>
        <taxon>Nematoda</taxon>
        <taxon>Chromadorea</taxon>
        <taxon>Rhabditida</taxon>
        <taxon>Rhabditina</taxon>
        <taxon>Diplogasteromorpha</taxon>
        <taxon>Diplogasteroidea</taxon>
        <taxon>Neodiplogasteridae</taxon>
        <taxon>Pristionchus</taxon>
    </lineage>
</organism>
<dbReference type="SMART" id="SM00320">
    <property type="entry name" value="WD40"/>
    <property type="match status" value="8"/>
</dbReference>
<dbReference type="InterPro" id="IPR036322">
    <property type="entry name" value="WD40_repeat_dom_sf"/>
</dbReference>
<feature type="compositionally biased region" description="Basic and acidic residues" evidence="1">
    <location>
        <begin position="498"/>
        <end position="509"/>
    </location>
</feature>
<feature type="region of interest" description="Disordered" evidence="1">
    <location>
        <begin position="450"/>
        <end position="525"/>
    </location>
</feature>
<dbReference type="InterPro" id="IPR052208">
    <property type="entry name" value="DmX-like/RAVE_component"/>
</dbReference>
<feature type="compositionally biased region" description="Acidic residues" evidence="1">
    <location>
        <begin position="2083"/>
        <end position="2100"/>
    </location>
</feature>
<dbReference type="GO" id="GO:0007035">
    <property type="term" value="P:vacuolar acidification"/>
    <property type="evidence" value="ECO:0000318"/>
    <property type="project" value="GO_Central"/>
</dbReference>
<feature type="region of interest" description="Disordered" evidence="1">
    <location>
        <begin position="2068"/>
        <end position="2129"/>
    </location>
</feature>
<evidence type="ECO:0000313" key="3">
    <source>
        <dbReference type="Proteomes" id="UP000005239"/>
    </source>
</evidence>
<sequence length="3217" mass="358502">MAAHQIIAGALNKGEHVFGVGSVEGIQFTACAVGSDLVILASNFDRVQVIPAPQSTNDIEYRLVTSVSCCNDSGKIAATYGTVIRVFEPTHNITTKAAHNLNYRWFETQMIQATGTVNSILWAMDGLRLMVVCQDQLFLYQHRFLNGSSSPSRSSAPVMFCIAEEERSLSGDHPMNEWEEVWRSRLAQPVQFIQFSPDGVYFATCGVEDKIVKVWYTDTPVPLMEGGFTEDMQMSFITLTHPAKVTGFEWRKTGRYMPRKCVQNSIITWCEDQTARIWKESTPPESSVLDLAGWYPSTQNNDGITFTNISESDPNLFYESKKKKGLRMVPIKRTKTRIMTKLKGLLPENRKKKLSTSNSEARELGLRAQITKTPSYSDFDTTTSPALYIKFHLAATINADTDCLLVPLMENGSRHQKTFSVHWLNNKELVFSQGAEKLLAEALQCESIESPLSDHSNEERSDVSSNHSTDTTSVSASNTDTVESNRPMSIHFDTFGDANHRQNGEDEGKSGVNEGEEWAKQSNTYSESVSSKDVLDVKLEMLLRQWNKSIDILFTIHPVDGSLITWTVEWLDDLHKSPMVSFTSRLPNAFPLTDAASLHSNLVTFNPHDPAYLEVLRRNANPAQENDRLPEKLAEKRNMNTVYLLTNHDNGSLNLWQLSMDENSLFSTILSITHMSRMCGHRFQISQVVAHPVLPLLLTSSQFGKSEKGQEGRDALSEVILWKINPVGPLCKSGGVQELARVPHKRENAFDYLGWIPAILPSFTLGTVCNSPSSCFVASDGTNLIIYQAVVDARGLLSEIFHSEKPQSPVPRVKEYKCLPSLKPDGMEATRGSTLSDAFKIVSTQSTAKPGCVLEIGKIDAAIKEHSSLLLLHVFNERLLIDNEGEENLDETSTRLGPVVDRSKDIIFTDRYFVVLIEKGATHDSFIMYSIDLSSVPTKHERPLSSISDMDDSGFLRSASPNLPSIANLFIDHVKVCHQRIDLPEGTRIVSAEPAAGHLSSSSLYPACKAPFVILTSCSDDVIRFWKCIRNEKEGTPSFEWKEWRMVSDSLPSELEVDGGIYAISAAHSGRIACAYDSSYQRDLTAGKANKVQVIVFECESSGGVEWLREDTLTIDNVAFPQLKLPRLEDFGVHDPLPSLDGIVADINARPSQRNGSLLTRIGSKSHLGVPMPSSFPVERLITDHMRKAVSTHAFRAQQLYESLNMRDVVRIDWVSTEDGAHILTVGVAANIYLYTQISQDPAQRNIIAMKEAETNMRRPSLRKASSLVSPEIPFQRSQLVRWVCTRVLELHSADGLPPIPTCLTWARDGLLIVGMQSEMRCYCQWNLSAKSTEEKEDTKKTVLMKKQNASAPTLTISPSHSMLEQLNKKGKEEKNKQKMIFEIVNKAMNKDSFAATSAAEVAEAFAQEGLFEAARMANPILPQYHPKQLIVLLNAGRTKRVKAILLHVLKSLKGRRGEGKPNPLSRAASIRRMSRVEGSVDQPETTQVIQIDEGLDYDEIDDIAPLPLYSLMAADEATDQSRNENNATGPSYDGLFAREEDEDLDAMLADDDDGNSSAGGRSRLVSTSSDPGGNQGIKAEETVQVVFTAKHNRILTEYLTHTHLPGLSSVDQMHLLAIADTLSHFSADVMDKLAQANAAMNPVAASVLGESGGYATATAGVETIDECGLRFLMAMKQHEYLLLCLPIKQRQQLRIKGLSSAHVIWATHSDTENELLNAVPAMQKTNFVWDDLRGIGAAWWLKNQASLRICVEKLAKSAFQLKQDPMDAALFYLALRKKNVLTHLFKTTSNQMMMDFFQQDFSTDHWKKAAQKNAFVLMSKQRFQHAAAFFLLAGSLKDALQTILAKLNDIQLAMVVLRLYETDTEVMNQQMRDLLCREILDQTVEQFEDSKGRLEDDTALHKNAHQDPFVRSMAYWVLKDYSRAAHTLVVEANSLHVSSQADVSLSNIFNFYSFLRKHPLVIRQRLTDAGVQVGSTEKFLAVARRLEVLITPPERRLYFRTAGQHMALGCPMLALDVLSRLPKEIAMLGEGSESLRDILSQEVEEYNMTSMPLSAKTSVGLSMAPTKNEENVDWSAPTNVVGDDDLELGWSESDDDEEEEPKKEEIKKSDEKPLNGVHDDTRSLPPSSSSGIVDIIAQHMKFVASLRILTEELSTLASGYEVDGGQLRYQLFHWLEKEVDVLKRLCDYRTSEPEEPHVDEPIEDHVEDWNSPSALHEVISKDRALMAARYKIAMHRRKWLVSNQKLLRSFTSFCALHSAQNHRLTSALMELLLLLLELQKDNSSSSLRETLPDMNSFPLLVASVSSYKMFVSSPLAFIENQCYDLLMSISELVHVPKLDHSIKKVFILYNLCQGLSSCVYQSLSDVDYYNTNSIAPGSGALTRRSRAQTSIDDIRVTTQPGKWPGVENVVALLGRERDEDAPQLRLLLAECFVAITMSLFSFALSAYDARWLFRLSAHFVDNSQFANIFGGGGEKKLKAAPPARPPRPAAPSVHVDSNSIDKNPQVDTVAESLALRAKLHAKVFGIENHPVMVKKREDERKANEAAAAKVDTVTNQSNPIKQQPQPRNVDPRLSKQINANESAFAKLAKAIEAKTSIIRRISRLEQLTLRRRKTEPAVVAKPIEQTIYRWVPPNKNIVQMYAEKIYEDLGDDVDCVSEAGSEDEEHPLNDDEEPKDYANPNSYAWTLMRLALVVQQSLRLKQFLVLSGFDLSEIPCISPRVNSVIKMLEGWAYQLREELRAFPDGCPPDLLPNKYADVTEETAAGPTLRKYRALVEPSNTPFENEGPHALPVKRLWIYLVRQENLQNIFIANVFAPLQNEKGTEKIGASGGANKENLPEAYKIIQKENEPIVAFSCSQERPGLLVVSTGRELQEMDISPIFEENANSTWMSNRTELDVALFGLRRDAKIDNDDYQLFTDGQTTKSSSAKMMFKRPINGIRRIDAHPSAPYYATGSSDGSIRIWEWGVGQPLFIPRHAGQHAKVTRISYSPNGSKVAAADGDGMVCVWQAGVSSDMKMPFFSMKAHNRTTSDVRFVSHSSSILLTAGDATSEANVCLWDTLLPSCRSCVHAFGGDGKHFEGATCALYLAPSMTVISGGAHGDLCIWDLRMGQLRNQIKVFEPMQSVSSLVVDPSNDVIAIGNSEGDIKIYSCEPNPQLMYSLPGEHAAKTGFSFRQVGQTTVTGVQQIYVDQDMRMFSCGADCSLNFRTIPSVYNLI</sequence>
<dbReference type="Proteomes" id="UP000005239">
    <property type="component" value="Unassembled WGS sequence"/>
</dbReference>
<name>A0A2A6BDJ5_PRIPA</name>
<dbReference type="InterPro" id="IPR022033">
    <property type="entry name" value="Rav1p_C"/>
</dbReference>
<reference evidence="2" key="2">
    <citation type="submission" date="2022-06" db="UniProtKB">
        <authorList>
            <consortium name="EnsemblMetazoa"/>
        </authorList>
    </citation>
    <scope>IDENTIFICATION</scope>
    <source>
        <strain evidence="2">PS312</strain>
    </source>
</reference>
<dbReference type="Gene3D" id="2.130.10.10">
    <property type="entry name" value="YVTN repeat-like/Quinoprotein amine dehydrogenase"/>
    <property type="match status" value="3"/>
</dbReference>
<reference evidence="3" key="1">
    <citation type="journal article" date="2008" name="Nat. Genet.">
        <title>The Pristionchus pacificus genome provides a unique perspective on nematode lifestyle and parasitism.</title>
        <authorList>
            <person name="Dieterich C."/>
            <person name="Clifton S.W."/>
            <person name="Schuster L.N."/>
            <person name="Chinwalla A."/>
            <person name="Delehaunty K."/>
            <person name="Dinkelacker I."/>
            <person name="Fulton L."/>
            <person name="Fulton R."/>
            <person name="Godfrey J."/>
            <person name="Minx P."/>
            <person name="Mitreva M."/>
            <person name="Roeseler W."/>
            <person name="Tian H."/>
            <person name="Witte H."/>
            <person name="Yang S.P."/>
            <person name="Wilson R.K."/>
            <person name="Sommer R.J."/>
        </authorList>
    </citation>
    <scope>NUCLEOTIDE SEQUENCE [LARGE SCALE GENOMIC DNA]</scope>
    <source>
        <strain evidence="3">PS312</strain>
    </source>
</reference>
<feature type="compositionally biased region" description="Acidic residues" evidence="1">
    <location>
        <begin position="2658"/>
        <end position="2675"/>
    </location>
</feature>
<dbReference type="EnsemblMetazoa" id="PPA07528.1">
    <property type="protein sequence ID" value="PPA07528.1"/>
    <property type="gene ID" value="WBGene00097082"/>
</dbReference>
<feature type="region of interest" description="Disordered" evidence="1">
    <location>
        <begin position="2476"/>
        <end position="2503"/>
    </location>
</feature>
<feature type="region of interest" description="Disordered" evidence="1">
    <location>
        <begin position="2658"/>
        <end position="2677"/>
    </location>
</feature>
<feature type="compositionally biased region" description="Polar residues" evidence="1">
    <location>
        <begin position="2553"/>
        <end position="2567"/>
    </location>
</feature>
<dbReference type="InterPro" id="IPR001680">
    <property type="entry name" value="WD40_rpt"/>
</dbReference>
<feature type="compositionally biased region" description="Polar residues" evidence="1">
    <location>
        <begin position="463"/>
        <end position="487"/>
    </location>
</feature>
<gene>
    <name evidence="2" type="primary">WBGene00097082</name>
</gene>
<dbReference type="InterPro" id="IPR015943">
    <property type="entry name" value="WD40/YVTN_repeat-like_dom_sf"/>
</dbReference>
<accession>A0A2A6BDJ5</accession>
<protein>
    <submittedName>
        <fullName evidence="2">Rbc-1</fullName>
    </submittedName>
</protein>
<feature type="compositionally biased region" description="Basic and acidic residues" evidence="1">
    <location>
        <begin position="2101"/>
        <end position="2123"/>
    </location>
</feature>
<evidence type="ECO:0000256" key="1">
    <source>
        <dbReference type="SAM" id="MobiDB-lite"/>
    </source>
</evidence>
<feature type="region of interest" description="Disordered" evidence="1">
    <location>
        <begin position="2548"/>
        <end position="2571"/>
    </location>
</feature>
<keyword evidence="3" id="KW-1185">Reference proteome</keyword>